<dbReference type="EMBL" id="JAVDVX010000006">
    <property type="protein sequence ID" value="MDR7091289.1"/>
    <property type="molecule type" value="Genomic_DNA"/>
</dbReference>
<evidence type="ECO:0000313" key="1">
    <source>
        <dbReference type="EMBL" id="MDR7091289.1"/>
    </source>
</evidence>
<evidence type="ECO:0000313" key="2">
    <source>
        <dbReference type="Proteomes" id="UP001253595"/>
    </source>
</evidence>
<accession>A0ABU1V1F8</accession>
<comment type="caution">
    <text evidence="1">The sequence shown here is derived from an EMBL/GenBank/DDBJ whole genome shotgun (WGS) entry which is preliminary data.</text>
</comment>
<reference evidence="1 2" key="1">
    <citation type="submission" date="2023-07" db="EMBL/GenBank/DDBJ databases">
        <title>Sorghum-associated microbial communities from plants grown in Nebraska, USA.</title>
        <authorList>
            <person name="Schachtman D."/>
        </authorList>
    </citation>
    <scope>NUCLEOTIDE SEQUENCE [LARGE SCALE GENOMIC DNA]</scope>
    <source>
        <strain evidence="1 2">BE190</strain>
    </source>
</reference>
<keyword evidence="2" id="KW-1185">Reference proteome</keyword>
<organism evidence="1 2">
    <name type="scientific">Cellvibrio fibrivorans</name>
    <dbReference type="NCBI Taxonomy" id="126350"/>
    <lineage>
        <taxon>Bacteria</taxon>
        <taxon>Pseudomonadati</taxon>
        <taxon>Pseudomonadota</taxon>
        <taxon>Gammaproteobacteria</taxon>
        <taxon>Cellvibrionales</taxon>
        <taxon>Cellvibrionaceae</taxon>
        <taxon>Cellvibrio</taxon>
    </lineage>
</organism>
<gene>
    <name evidence="1" type="ORF">J2X05_003324</name>
</gene>
<sequence length="43" mass="4884">MGRQFISLRSTGYGIVYGNPMRKKPAQVCRKQVIAGKLPLTYR</sequence>
<protein>
    <submittedName>
        <fullName evidence="1">Uncharacterized protein</fullName>
    </submittedName>
</protein>
<dbReference type="Proteomes" id="UP001253595">
    <property type="component" value="Unassembled WGS sequence"/>
</dbReference>
<proteinExistence type="predicted"/>
<name>A0ABU1V1F8_9GAMM</name>